<feature type="signal peptide" evidence="1">
    <location>
        <begin position="1"/>
        <end position="33"/>
    </location>
</feature>
<dbReference type="Pfam" id="PF13668">
    <property type="entry name" value="Ferritin_2"/>
    <property type="match status" value="1"/>
</dbReference>
<dbReference type="InterPro" id="IPR052965">
    <property type="entry name" value="Pigment-catalase-like"/>
</dbReference>
<evidence type="ECO:0000256" key="1">
    <source>
        <dbReference type="SAM" id="SignalP"/>
    </source>
</evidence>
<reference evidence="2" key="1">
    <citation type="journal article" date="2020" name="mSystems">
        <title>Genome- and Community-Level Interaction Insights into Carbon Utilization and Element Cycling Functions of Hydrothermarchaeota in Hydrothermal Sediment.</title>
        <authorList>
            <person name="Zhou Z."/>
            <person name="Liu Y."/>
            <person name="Xu W."/>
            <person name="Pan J."/>
            <person name="Luo Z.H."/>
            <person name="Li M."/>
        </authorList>
    </citation>
    <scope>NUCLEOTIDE SEQUENCE [LARGE SCALE GENOMIC DNA]</scope>
    <source>
        <strain evidence="2">SpSt-855</strain>
    </source>
</reference>
<accession>A0A7V4XSG8</accession>
<comment type="caution">
    <text evidence="2">The sequence shown here is derived from an EMBL/GenBank/DDBJ whole genome shotgun (WGS) entry which is preliminary data.</text>
</comment>
<protein>
    <submittedName>
        <fullName evidence="2">Ferritin-like domain-containing protein</fullName>
    </submittedName>
</protein>
<evidence type="ECO:0000313" key="2">
    <source>
        <dbReference type="EMBL" id="HGY94404.1"/>
    </source>
</evidence>
<sequence>MQALEEKRASRRKAMLLGGAALAGMALTRSAFAQTITDADILNFALNLEFLEAQYYTLATTGTTIDVAAGISTKGGDGSAGGSVTVKANPKVNFTDTFTQDFAMEVAMDEQNHVKFLQTNLSTSAVAMPNIDLMNSFNALAQAAGLGSSFDPFASQTNFLLGAFIFEDVGVTAYQGAAPAISSKTYLDKAVGIHNVEAYHAASIRTRIFQAGTSAMQASQMIAMTRAKLDGSNNDDMGVSVDSSGAATIVDADATARTYARTTSQVLSIVYGGGAAGKGGAFFPNALNGTIK</sequence>
<proteinExistence type="predicted"/>
<gene>
    <name evidence="2" type="ORF">ENW50_06925</name>
</gene>
<dbReference type="PANTHER" id="PTHR31694">
    <property type="entry name" value="DESICCATION-LIKE PROTEIN"/>
    <property type="match status" value="1"/>
</dbReference>
<feature type="chain" id="PRO_5031387958" evidence="1">
    <location>
        <begin position="34"/>
        <end position="292"/>
    </location>
</feature>
<dbReference type="AlphaFoldDB" id="A0A7V4XSG8"/>
<organism evidence="2">
    <name type="scientific">Acidobacterium capsulatum</name>
    <dbReference type="NCBI Taxonomy" id="33075"/>
    <lineage>
        <taxon>Bacteria</taxon>
        <taxon>Pseudomonadati</taxon>
        <taxon>Acidobacteriota</taxon>
        <taxon>Terriglobia</taxon>
        <taxon>Terriglobales</taxon>
        <taxon>Acidobacteriaceae</taxon>
        <taxon>Acidobacterium</taxon>
    </lineage>
</organism>
<dbReference type="PANTHER" id="PTHR31694:SF26">
    <property type="entry name" value="OS05G0151100 PROTEIN"/>
    <property type="match status" value="1"/>
</dbReference>
<name>A0A7V4XSG8_9BACT</name>
<keyword evidence="1" id="KW-0732">Signal</keyword>
<dbReference type="EMBL" id="DTKL01000039">
    <property type="protein sequence ID" value="HGY94404.1"/>
    <property type="molecule type" value="Genomic_DNA"/>
</dbReference>